<dbReference type="EC" id="2.7.7.49" evidence="1"/>
<dbReference type="SUPFAM" id="SSF50630">
    <property type="entry name" value="Acid proteases"/>
    <property type="match status" value="1"/>
</dbReference>
<dbReference type="Gene3D" id="3.10.10.10">
    <property type="entry name" value="HIV Type 1 Reverse Transcriptase, subunit A, domain 1"/>
    <property type="match status" value="1"/>
</dbReference>
<gene>
    <name evidence="11" type="ORF">LAZ67_17001934</name>
</gene>
<evidence type="ECO:0000256" key="5">
    <source>
        <dbReference type="ARBA" id="ARBA00022750"/>
    </source>
</evidence>
<evidence type="ECO:0000256" key="1">
    <source>
        <dbReference type="ARBA" id="ARBA00012493"/>
    </source>
</evidence>
<name>A0ABY6LIJ5_9ARAC</name>
<feature type="region of interest" description="Disordered" evidence="9">
    <location>
        <begin position="1519"/>
        <end position="1549"/>
    </location>
</feature>
<keyword evidence="2" id="KW-0808">Transferase</keyword>
<keyword evidence="7" id="KW-0378">Hydrolase</keyword>
<dbReference type="InterPro" id="IPR050951">
    <property type="entry name" value="Retrovirus_Pol_polyprotein"/>
</dbReference>
<dbReference type="CDD" id="cd09274">
    <property type="entry name" value="RNase_HI_RT_Ty3"/>
    <property type="match status" value="1"/>
</dbReference>
<dbReference type="PROSITE" id="PS50994">
    <property type="entry name" value="INTEGRASE"/>
    <property type="match status" value="2"/>
</dbReference>
<feature type="region of interest" description="Disordered" evidence="9">
    <location>
        <begin position="1080"/>
        <end position="1126"/>
    </location>
</feature>
<evidence type="ECO:0000259" key="10">
    <source>
        <dbReference type="PROSITE" id="PS50994"/>
    </source>
</evidence>
<dbReference type="Proteomes" id="UP001235939">
    <property type="component" value="Chromosome 17"/>
</dbReference>
<feature type="compositionally biased region" description="Basic and acidic residues" evidence="9">
    <location>
        <begin position="1538"/>
        <end position="1549"/>
    </location>
</feature>
<feature type="compositionally biased region" description="Basic and acidic residues" evidence="9">
    <location>
        <begin position="1519"/>
        <end position="1531"/>
    </location>
</feature>
<keyword evidence="8" id="KW-0695">RNA-directed DNA polymerase</keyword>
<dbReference type="Pfam" id="PF22936">
    <property type="entry name" value="Pol_BBD"/>
    <property type="match status" value="1"/>
</dbReference>
<dbReference type="InterPro" id="IPR036397">
    <property type="entry name" value="RNaseH_sf"/>
</dbReference>
<dbReference type="InterPro" id="IPR057670">
    <property type="entry name" value="SH3_retrovirus"/>
</dbReference>
<protein>
    <recommendedName>
        <fullName evidence="1">RNA-directed DNA polymerase</fullName>
        <ecNumber evidence="1">2.7.7.49</ecNumber>
    </recommendedName>
</protein>
<evidence type="ECO:0000256" key="2">
    <source>
        <dbReference type="ARBA" id="ARBA00022679"/>
    </source>
</evidence>
<feature type="domain" description="Integrase catalytic" evidence="10">
    <location>
        <begin position="849"/>
        <end position="1012"/>
    </location>
</feature>
<dbReference type="InterPro" id="IPR041373">
    <property type="entry name" value="RT_RNaseH"/>
</dbReference>
<feature type="compositionally biased region" description="Polar residues" evidence="9">
    <location>
        <begin position="1105"/>
        <end position="1124"/>
    </location>
</feature>
<dbReference type="Pfam" id="PF17921">
    <property type="entry name" value="Integrase_H2C2"/>
    <property type="match status" value="1"/>
</dbReference>
<organism evidence="11 12">
    <name type="scientific">Cordylochernes scorpioides</name>
    <dbReference type="NCBI Taxonomy" id="51811"/>
    <lineage>
        <taxon>Eukaryota</taxon>
        <taxon>Metazoa</taxon>
        <taxon>Ecdysozoa</taxon>
        <taxon>Arthropoda</taxon>
        <taxon>Chelicerata</taxon>
        <taxon>Arachnida</taxon>
        <taxon>Pseudoscorpiones</taxon>
        <taxon>Cheliferoidea</taxon>
        <taxon>Chernetidae</taxon>
        <taxon>Cordylochernes</taxon>
    </lineage>
</organism>
<evidence type="ECO:0000256" key="3">
    <source>
        <dbReference type="ARBA" id="ARBA00022695"/>
    </source>
</evidence>
<dbReference type="Gene3D" id="3.30.70.270">
    <property type="match status" value="2"/>
</dbReference>
<reference evidence="11 12" key="1">
    <citation type="submission" date="2022-01" db="EMBL/GenBank/DDBJ databases">
        <title>A chromosomal length assembly of Cordylochernes scorpioides.</title>
        <authorList>
            <person name="Zeh D."/>
            <person name="Zeh J."/>
        </authorList>
    </citation>
    <scope>NUCLEOTIDE SEQUENCE [LARGE SCALE GENOMIC DNA]</scope>
    <source>
        <strain evidence="11">IN4F17</strain>
        <tissue evidence="11">Whole Body</tissue>
    </source>
</reference>
<evidence type="ECO:0000256" key="8">
    <source>
        <dbReference type="ARBA" id="ARBA00022918"/>
    </source>
</evidence>
<dbReference type="Gene3D" id="4.10.60.10">
    <property type="entry name" value="Zinc finger, CCHC-type"/>
    <property type="match status" value="1"/>
</dbReference>
<evidence type="ECO:0000256" key="7">
    <source>
        <dbReference type="ARBA" id="ARBA00022801"/>
    </source>
</evidence>
<dbReference type="InterPro" id="IPR012337">
    <property type="entry name" value="RNaseH-like_sf"/>
</dbReference>
<evidence type="ECO:0000313" key="12">
    <source>
        <dbReference type="Proteomes" id="UP001235939"/>
    </source>
</evidence>
<dbReference type="Pfam" id="PF17917">
    <property type="entry name" value="RT_RNaseH"/>
    <property type="match status" value="1"/>
</dbReference>
<dbReference type="Pfam" id="PF00665">
    <property type="entry name" value="rve"/>
    <property type="match status" value="2"/>
</dbReference>
<dbReference type="InterPro" id="IPR043128">
    <property type="entry name" value="Rev_trsase/Diguanyl_cyclase"/>
</dbReference>
<feature type="domain" description="Integrase catalytic" evidence="10">
    <location>
        <begin position="1261"/>
        <end position="1427"/>
    </location>
</feature>
<keyword evidence="5" id="KW-0064">Aspartyl protease</keyword>
<proteinExistence type="predicted"/>
<dbReference type="EMBL" id="CP092879">
    <property type="protein sequence ID" value="UYV79290.1"/>
    <property type="molecule type" value="Genomic_DNA"/>
</dbReference>
<accession>A0ABY6LIJ5</accession>
<dbReference type="InterPro" id="IPR054722">
    <property type="entry name" value="PolX-like_BBD"/>
</dbReference>
<dbReference type="InterPro" id="IPR013103">
    <property type="entry name" value="RVT_2"/>
</dbReference>
<keyword evidence="3" id="KW-0548">Nucleotidyltransferase</keyword>
<keyword evidence="6" id="KW-0255">Endonuclease</keyword>
<dbReference type="CDD" id="cd09272">
    <property type="entry name" value="RNase_HI_RT_Ty1"/>
    <property type="match status" value="1"/>
</dbReference>
<evidence type="ECO:0000256" key="4">
    <source>
        <dbReference type="ARBA" id="ARBA00022722"/>
    </source>
</evidence>
<keyword evidence="5" id="KW-0645">Protease</keyword>
<dbReference type="Gene3D" id="3.30.420.10">
    <property type="entry name" value="Ribonuclease H-like superfamily/Ribonuclease H"/>
    <property type="match status" value="2"/>
</dbReference>
<dbReference type="InterPro" id="IPR001878">
    <property type="entry name" value="Znf_CCHC"/>
</dbReference>
<dbReference type="SUPFAM" id="SSF56672">
    <property type="entry name" value="DNA/RNA polymerases"/>
    <property type="match status" value="2"/>
</dbReference>
<dbReference type="PANTHER" id="PTHR37984">
    <property type="entry name" value="PROTEIN CBG26694"/>
    <property type="match status" value="1"/>
</dbReference>
<keyword evidence="12" id="KW-1185">Reference proteome</keyword>
<evidence type="ECO:0000313" key="11">
    <source>
        <dbReference type="EMBL" id="UYV79290.1"/>
    </source>
</evidence>
<dbReference type="SMART" id="SM00343">
    <property type="entry name" value="ZnF_C2HC"/>
    <property type="match status" value="2"/>
</dbReference>
<dbReference type="InterPro" id="IPR021109">
    <property type="entry name" value="Peptidase_aspartic_dom_sf"/>
</dbReference>
<dbReference type="InterPro" id="IPR043502">
    <property type="entry name" value="DNA/RNA_pol_sf"/>
</dbReference>
<dbReference type="CDD" id="cd01647">
    <property type="entry name" value="RT_LTR"/>
    <property type="match status" value="1"/>
</dbReference>
<keyword evidence="4" id="KW-0540">Nuclease</keyword>
<evidence type="ECO:0000256" key="9">
    <source>
        <dbReference type="SAM" id="MobiDB-lite"/>
    </source>
</evidence>
<dbReference type="Pfam" id="PF07727">
    <property type="entry name" value="RVT_2"/>
    <property type="match status" value="1"/>
</dbReference>
<dbReference type="Pfam" id="PF25597">
    <property type="entry name" value="SH3_retrovirus"/>
    <property type="match status" value="1"/>
</dbReference>
<evidence type="ECO:0000256" key="6">
    <source>
        <dbReference type="ARBA" id="ARBA00022759"/>
    </source>
</evidence>
<dbReference type="SUPFAM" id="SSF53098">
    <property type="entry name" value="Ribonuclease H-like"/>
    <property type="match status" value="2"/>
</dbReference>
<dbReference type="PANTHER" id="PTHR37984:SF5">
    <property type="entry name" value="PROTEIN NYNRIN-LIKE"/>
    <property type="match status" value="1"/>
</dbReference>
<dbReference type="InterPro" id="IPR041588">
    <property type="entry name" value="Integrase_H2C2"/>
</dbReference>
<sequence length="2073" mass="238237">MANYMQIATPEGFNFGKPNEWPIWFKRFQRYRIASGLSEKSENEQEKETLYERAKFNRRSQGETEPVEEFITNLYVLAENCSYGILKEEMIRDRLVVGVKNFNLSEKLQLESELTLEKAIQIVRQSESVKNQQKEIKQDTENRNVDVIDRKGGRNGTIFQKTRMKGTKTYNSNFTKNHQGWSSNEKRKCFRCGYYQGHSKEQCPAKDAICNKCRKKGHFAKVCHTKTIQEVSSSQNNAFIGIVGKQENAEDKWCEVIKVNDQPIKFKIDTGAEVSVMPEGIYLQHFVYLKTEKADKNLFAVSKKIEVNGMFQALLESKRQKCEESIYIVRGVARPLLSCRASEILGLVRRIDIVEDHAPTKLDPMLKFPKLFTGLGKIDIPYEIKLKEGAKPYSIYTPRRVPIRLMKELQMELERMTSNGVIEKVEGSSEWCSPMVLVAKPSGKLRICVDLSILNKNILREIHPIPVVEHTLAQLKGAKLFTKLDANSGFWQIPLSSESYTTIKFLGHQIDPNGIQVDPKRKRAILEFPKPRSVKELKQFLGMVNFSARFAPNLAEISHPLNKLLSKKEEWIWGDDQDRALDQIKKSLTSAQGLALYDPSLPITVSANASSFGLGAEALAITWACEKFKQYIQGLVITLETDHKPLVPIFTSKNIDDLTPRIQRLRLRIMRYSYKIVHTPGKNLRVADALSRSPRMKVGTQELEEELCAYVQQVVTFMPISDVRVKEIKESQDKDQVIQNIIKYTQEGWPERTNVSMSESQYWPAKDDFSVENGIHLKGSRYVIPENIRKGLLQRIHEGHLGIVKCRERAKGSVWWPRFTSEIEEMVRTCPMCIEERTNRHQPLLPSELPNCPWEKVGVDLFTLKGQNYLLITNYYSRYPEIARLEDMTSASVVVHCKSIFARHGIPLEVRSDNGPQFGSLFKEFAHDYGFTHVTSSPRYPQSNGFIESFVKIVKERISKSKDPYLALLAYRATPLANGFSPAELSMGQRVRTTIPTPTKQHQPPNLKNLKNQEAIQREKQKYYFDRAKGVRELPPLDVNDRVWLTDLKTPGVIISKADTPRSYMVDTPRGRVRRNCFHLLPTGQRSPGSPHFEPDEEPYINYPEANTHTSDAPTDVTDSSTSPKEALYRTRSGRTVPKGDIKVSTCTENGIENVQIKGVLHVPNLRSNLLSIYELTNKGNTVIFNRDGAKIYNEQDDLIAEAQIQDRIRLNHLNEAYMKEIIQRNVVLGFNVKFKNLPECEACIMGKLTRQPYHPVTTNCTTKPLELAHMDLCGPMPYQSLGGSKYFFVLVDDFSRRTFVYFLKNKDETLGKFEEFKARVENELNLKIKDVRTDNGTEFTDHRFKNFLIKNGIHHQLSTTYSPQSNGVAKRVNRTLIETARTLLFVSGLPMAFWAEAVATASYVKNCTPHRPIKLDTPMEKWKGRKPSIRHLRIFGCLAFWPITQQHRSKYMPKSRKGIFVGYSLKRKAYRVYDIITKKIEEVRSVKFVENEKGIDYAKNLQEDTNYDHFAYKKEEENDNEIDLRTRPETSELNEETNPKLDEPNEERIVRSGRKKGDTQKVLEQKHRAKLKEEEMKLLEHGARRSQRIKERNNVNFILEPEERIPEKYEEAINCENKYEWLEAMKEELYSIDKHKVWALVQREKNMKIINCKWIFSIKSTPCEGVYRRKARLVAIGCNKKYGVEYEESFSPVIRKESLPAIVALAAQLNLVITSYDVKTAYLYGELKETIFMKQPEGFVEKGEEDKVCKLKGKEYGILGLYVDDLIIAGADKTFNEKLASEIGRFVTLKEKGENEPFIGIEIKKTEYGFDLSQAHYIDKILKKFALEECNIVQTPGDRDQSFDECQDSKPVDRTLYQEMIGSLMYLATGTRPDISFDVSNLSRFCNDAREVHLTGVKRIYRYLKGTRDKMLRYKPSENSILVSTDASWCSTSDAKSYSGYTVKLGNNLISWRSKKQSLVALSTCEAELISICEGVCEVKWIKGLLEEICKDANFPTTLKTDSQSAIKWIKSEKITSRTKHINRKLYFIKDAVEEGTIDLEFVRSDEMEADLLTKSLPKEKLKNCINSLGLV</sequence>
<dbReference type="Gene3D" id="1.10.340.70">
    <property type="match status" value="1"/>
</dbReference>
<dbReference type="InterPro" id="IPR001584">
    <property type="entry name" value="Integrase_cat-core"/>
</dbReference>